<keyword evidence="1" id="KW-0479">Metal-binding</keyword>
<dbReference type="Gene3D" id="3.30.60.190">
    <property type="match status" value="1"/>
</dbReference>
<dbReference type="PROSITE" id="PS51083">
    <property type="entry name" value="ZF_HIT"/>
    <property type="match status" value="1"/>
</dbReference>
<dbReference type="STRING" id="341454.A0A4S2N700"/>
<dbReference type="Proteomes" id="UP000298138">
    <property type="component" value="Unassembled WGS sequence"/>
</dbReference>
<dbReference type="InterPro" id="IPR013087">
    <property type="entry name" value="Znf_C2H2_type"/>
</dbReference>
<keyword evidence="1" id="KW-0862">Zinc</keyword>
<dbReference type="InterPro" id="IPR007529">
    <property type="entry name" value="Znf_HIT"/>
</dbReference>
<name>A0A4S2N700_9PEZI</name>
<dbReference type="EMBL" id="ML220112">
    <property type="protein sequence ID" value="TGZ85003.1"/>
    <property type="molecule type" value="Genomic_DNA"/>
</dbReference>
<organism evidence="4 5">
    <name type="scientific">Ascodesmis nigricans</name>
    <dbReference type="NCBI Taxonomy" id="341454"/>
    <lineage>
        <taxon>Eukaryota</taxon>
        <taxon>Fungi</taxon>
        <taxon>Dikarya</taxon>
        <taxon>Ascomycota</taxon>
        <taxon>Pezizomycotina</taxon>
        <taxon>Pezizomycetes</taxon>
        <taxon>Pezizales</taxon>
        <taxon>Ascodesmidaceae</taxon>
        <taxon>Ascodesmis</taxon>
    </lineage>
</organism>
<evidence type="ECO:0000259" key="3">
    <source>
        <dbReference type="PROSITE" id="PS51083"/>
    </source>
</evidence>
<evidence type="ECO:0000256" key="1">
    <source>
        <dbReference type="PROSITE-ProRule" id="PRU00453"/>
    </source>
</evidence>
<proteinExistence type="predicted"/>
<dbReference type="SUPFAM" id="SSF144232">
    <property type="entry name" value="HIT/MYND zinc finger-like"/>
    <property type="match status" value="1"/>
</dbReference>
<accession>A0A4S2N700</accession>
<evidence type="ECO:0000313" key="5">
    <source>
        <dbReference type="Proteomes" id="UP000298138"/>
    </source>
</evidence>
<feature type="domain" description="HIT-type" evidence="3">
    <location>
        <begin position="8"/>
        <end position="41"/>
    </location>
</feature>
<dbReference type="CDD" id="cd23024">
    <property type="entry name" value="zf-HIT_ZNHIT2-3"/>
    <property type="match status" value="1"/>
</dbReference>
<dbReference type="InParanoid" id="A0A4S2N700"/>
<feature type="region of interest" description="Disordered" evidence="2">
    <location>
        <begin position="55"/>
        <end position="91"/>
    </location>
</feature>
<gene>
    <name evidence="4" type="ORF">EX30DRAFT_14231</name>
</gene>
<protein>
    <recommendedName>
        <fullName evidence="3">HIT-type domain-containing protein</fullName>
    </recommendedName>
</protein>
<dbReference type="GO" id="GO:0008270">
    <property type="term" value="F:zinc ion binding"/>
    <property type="evidence" value="ECO:0007669"/>
    <property type="project" value="UniProtKB-UniRule"/>
</dbReference>
<keyword evidence="1" id="KW-0863">Zinc-finger</keyword>
<sequence length="163" mass="17737">MSPTPGQCDLCHSAIAKYKCPTCLIPYCSLACYKPHKLSHTSDPTATSTIATAASSITPDSSSTPVSSSSLEPSVPAAATPAAGIQQPRTNQQDIFAAIRSDTEVLERLKASSRLRFKLREVARMEKEDRAKDVLNNVRKDVEAEELMMRILEISEREQGSQA</sequence>
<evidence type="ECO:0000313" key="4">
    <source>
        <dbReference type="EMBL" id="TGZ85003.1"/>
    </source>
</evidence>
<dbReference type="PROSITE" id="PS00028">
    <property type="entry name" value="ZINC_FINGER_C2H2_1"/>
    <property type="match status" value="1"/>
</dbReference>
<feature type="compositionally biased region" description="Low complexity" evidence="2">
    <location>
        <begin position="55"/>
        <end position="79"/>
    </location>
</feature>
<evidence type="ECO:0000256" key="2">
    <source>
        <dbReference type="SAM" id="MobiDB-lite"/>
    </source>
</evidence>
<dbReference type="AlphaFoldDB" id="A0A4S2N700"/>
<dbReference type="OrthoDB" id="18412at2759"/>
<reference evidence="4 5" key="1">
    <citation type="submission" date="2019-04" db="EMBL/GenBank/DDBJ databases">
        <title>Comparative genomics and transcriptomics to analyze fruiting body development in filamentous ascomycetes.</title>
        <authorList>
            <consortium name="DOE Joint Genome Institute"/>
            <person name="Lutkenhaus R."/>
            <person name="Traeger S."/>
            <person name="Breuer J."/>
            <person name="Kuo A."/>
            <person name="Lipzen A."/>
            <person name="Pangilinan J."/>
            <person name="Dilworth D."/>
            <person name="Sandor L."/>
            <person name="Poggeler S."/>
            <person name="Barry K."/>
            <person name="Grigoriev I.V."/>
            <person name="Nowrousian M."/>
        </authorList>
    </citation>
    <scope>NUCLEOTIDE SEQUENCE [LARGE SCALE GENOMIC DNA]</scope>
    <source>
        <strain evidence="4 5">CBS 389.68</strain>
    </source>
</reference>
<keyword evidence="5" id="KW-1185">Reference proteome</keyword>
<dbReference type="Pfam" id="PF04438">
    <property type="entry name" value="zf-HIT"/>
    <property type="match status" value="1"/>
</dbReference>